<keyword evidence="3" id="KW-0804">Transcription</keyword>
<dbReference type="PROSITE" id="PS50110">
    <property type="entry name" value="RESPONSE_REGULATORY"/>
    <property type="match status" value="1"/>
</dbReference>
<protein>
    <submittedName>
        <fullName evidence="7">Response regulator FixJ</fullName>
    </submittedName>
</protein>
<evidence type="ECO:0000256" key="3">
    <source>
        <dbReference type="ARBA" id="ARBA00023163"/>
    </source>
</evidence>
<name>A0ABP3PKJ4_9PROT</name>
<dbReference type="InterPro" id="IPR036388">
    <property type="entry name" value="WH-like_DNA-bd_sf"/>
</dbReference>
<dbReference type="PROSITE" id="PS00622">
    <property type="entry name" value="HTH_LUXR_1"/>
    <property type="match status" value="1"/>
</dbReference>
<dbReference type="Gene3D" id="1.10.10.10">
    <property type="entry name" value="Winged helix-like DNA-binding domain superfamily/Winged helix DNA-binding domain"/>
    <property type="match status" value="1"/>
</dbReference>
<dbReference type="InterPro" id="IPR001789">
    <property type="entry name" value="Sig_transdc_resp-reg_receiver"/>
</dbReference>
<evidence type="ECO:0000256" key="4">
    <source>
        <dbReference type="PROSITE-ProRule" id="PRU00169"/>
    </source>
</evidence>
<dbReference type="CDD" id="cd06170">
    <property type="entry name" value="LuxR_C_like"/>
    <property type="match status" value="1"/>
</dbReference>
<reference evidence="8" key="1">
    <citation type="journal article" date="2019" name="Int. J. Syst. Evol. Microbiol.">
        <title>The Global Catalogue of Microorganisms (GCM) 10K type strain sequencing project: providing services to taxonomists for standard genome sequencing and annotation.</title>
        <authorList>
            <consortium name="The Broad Institute Genomics Platform"/>
            <consortium name="The Broad Institute Genome Sequencing Center for Infectious Disease"/>
            <person name="Wu L."/>
            <person name="Ma J."/>
        </authorList>
    </citation>
    <scope>NUCLEOTIDE SEQUENCE [LARGE SCALE GENOMIC DNA]</scope>
    <source>
        <strain evidence="8">JCM 15089</strain>
    </source>
</reference>
<dbReference type="PRINTS" id="PR00038">
    <property type="entry name" value="HTHLUXR"/>
</dbReference>
<organism evidence="7 8">
    <name type="scientific">Rhizomicrobium electricum</name>
    <dbReference type="NCBI Taxonomy" id="480070"/>
    <lineage>
        <taxon>Bacteria</taxon>
        <taxon>Pseudomonadati</taxon>
        <taxon>Pseudomonadota</taxon>
        <taxon>Alphaproteobacteria</taxon>
        <taxon>Micropepsales</taxon>
        <taxon>Micropepsaceae</taxon>
        <taxon>Rhizomicrobium</taxon>
    </lineage>
</organism>
<comment type="caution">
    <text evidence="7">The sequence shown here is derived from an EMBL/GenBank/DDBJ whole genome shotgun (WGS) entry which is preliminary data.</text>
</comment>
<sequence length="200" mass="21468">MAESVFIVDDDPDIRDSLSLLLSASGYATKAYESATALLASEAPESVGCLIVDVQMPEMDGIALQKELVARRSPLQVIVMTGHADIPIAVGAMKAGAVDFLEKPFDEPVLLDSVRRALDRASTAGDQVKEARNAAARLALLTERERQVLDLIVAGKANKVIAHELSISPRTVEIHRARVMEKMDAGNLADLVRKALSIPS</sequence>
<dbReference type="Pfam" id="PF00196">
    <property type="entry name" value="GerE"/>
    <property type="match status" value="1"/>
</dbReference>
<dbReference type="Pfam" id="PF00072">
    <property type="entry name" value="Response_reg"/>
    <property type="match status" value="1"/>
</dbReference>
<dbReference type="Gene3D" id="3.40.50.2300">
    <property type="match status" value="1"/>
</dbReference>
<keyword evidence="4" id="KW-0597">Phosphoprotein</keyword>
<dbReference type="PANTHER" id="PTHR44688">
    <property type="entry name" value="DNA-BINDING TRANSCRIPTIONAL ACTIVATOR DEVR_DOSR"/>
    <property type="match status" value="1"/>
</dbReference>
<proteinExistence type="predicted"/>
<dbReference type="InterPro" id="IPR016032">
    <property type="entry name" value="Sig_transdc_resp-reg_C-effctor"/>
</dbReference>
<feature type="domain" description="Response regulatory" evidence="6">
    <location>
        <begin position="4"/>
        <end position="118"/>
    </location>
</feature>
<keyword evidence="2" id="KW-0238">DNA-binding</keyword>
<evidence type="ECO:0000259" key="5">
    <source>
        <dbReference type="PROSITE" id="PS50043"/>
    </source>
</evidence>
<evidence type="ECO:0000313" key="8">
    <source>
        <dbReference type="Proteomes" id="UP001499951"/>
    </source>
</evidence>
<dbReference type="SMART" id="SM00448">
    <property type="entry name" value="REC"/>
    <property type="match status" value="1"/>
</dbReference>
<dbReference type="EMBL" id="BAAADD010000004">
    <property type="protein sequence ID" value="GAA0567925.1"/>
    <property type="molecule type" value="Genomic_DNA"/>
</dbReference>
<dbReference type="PROSITE" id="PS50043">
    <property type="entry name" value="HTH_LUXR_2"/>
    <property type="match status" value="1"/>
</dbReference>
<feature type="modified residue" description="4-aspartylphosphate" evidence="4">
    <location>
        <position position="53"/>
    </location>
</feature>
<dbReference type="SMART" id="SM00421">
    <property type="entry name" value="HTH_LUXR"/>
    <property type="match status" value="1"/>
</dbReference>
<dbReference type="RefSeq" id="WP_166930058.1">
    <property type="nucleotide sequence ID" value="NZ_BAAADD010000004.1"/>
</dbReference>
<dbReference type="Proteomes" id="UP001499951">
    <property type="component" value="Unassembled WGS sequence"/>
</dbReference>
<keyword evidence="1" id="KW-0805">Transcription regulation</keyword>
<dbReference type="SUPFAM" id="SSF46894">
    <property type="entry name" value="C-terminal effector domain of the bipartite response regulators"/>
    <property type="match status" value="1"/>
</dbReference>
<gene>
    <name evidence="7" type="primary">fixJ_2</name>
    <name evidence="7" type="ORF">GCM10008942_15580</name>
</gene>
<feature type="domain" description="HTH luxR-type" evidence="5">
    <location>
        <begin position="134"/>
        <end position="199"/>
    </location>
</feature>
<accession>A0ABP3PKJ4</accession>
<evidence type="ECO:0000259" key="6">
    <source>
        <dbReference type="PROSITE" id="PS50110"/>
    </source>
</evidence>
<dbReference type="InterPro" id="IPR011006">
    <property type="entry name" value="CheY-like_superfamily"/>
</dbReference>
<dbReference type="InterPro" id="IPR000792">
    <property type="entry name" value="Tscrpt_reg_LuxR_C"/>
</dbReference>
<evidence type="ECO:0000256" key="2">
    <source>
        <dbReference type="ARBA" id="ARBA00023125"/>
    </source>
</evidence>
<keyword evidence="8" id="KW-1185">Reference proteome</keyword>
<dbReference type="PANTHER" id="PTHR44688:SF16">
    <property type="entry name" value="DNA-BINDING TRANSCRIPTIONAL ACTIVATOR DEVR_DOSR"/>
    <property type="match status" value="1"/>
</dbReference>
<dbReference type="SUPFAM" id="SSF52172">
    <property type="entry name" value="CheY-like"/>
    <property type="match status" value="1"/>
</dbReference>
<evidence type="ECO:0000313" key="7">
    <source>
        <dbReference type="EMBL" id="GAA0567925.1"/>
    </source>
</evidence>
<dbReference type="NCBIfam" id="NF006900">
    <property type="entry name" value="PRK09390.1"/>
    <property type="match status" value="1"/>
</dbReference>
<evidence type="ECO:0000256" key="1">
    <source>
        <dbReference type="ARBA" id="ARBA00023015"/>
    </source>
</evidence>